<dbReference type="InterPro" id="IPR002893">
    <property type="entry name" value="Znf_MYND"/>
</dbReference>
<organism evidence="6 7">
    <name type="scientific">Polyporus arcularius HHB13444</name>
    <dbReference type="NCBI Taxonomy" id="1314778"/>
    <lineage>
        <taxon>Eukaryota</taxon>
        <taxon>Fungi</taxon>
        <taxon>Dikarya</taxon>
        <taxon>Basidiomycota</taxon>
        <taxon>Agaricomycotina</taxon>
        <taxon>Agaricomycetes</taxon>
        <taxon>Polyporales</taxon>
        <taxon>Polyporaceae</taxon>
        <taxon>Polyporus</taxon>
    </lineage>
</organism>
<evidence type="ECO:0000256" key="4">
    <source>
        <dbReference type="PROSITE-ProRule" id="PRU00134"/>
    </source>
</evidence>
<evidence type="ECO:0000259" key="5">
    <source>
        <dbReference type="PROSITE" id="PS50865"/>
    </source>
</evidence>
<keyword evidence="3" id="KW-0862">Zinc</keyword>
<sequence length="331" mass="36770">MSIEDCWEGLSVANANPALRRCRECGRGQDEGHRLQRCTGCFLVLYCSKSCQKTGWKTHKLSCGTDATATERLSDPEWNVQMRTLGFSNFSSFSDVVQQWRDANGWAIHLCASVLVMQGGGILASQNPQKIVSLSLTRRRSVTPDLPSSRNPSTMLVVEDLRLLDLEESLTKGPDLRAQWERGAPARAAKREKYATHPLFAGILPVVFTFDELPAAAATIYIAQCHPNPGTRPFAEQLAPIRDTILEDLMHLGMDSINAGFSLRAVLGASEGVLPGQFVRSHGTWTWQQLFSDWSQYRRGQHTGLDQTIDKLRSGFTPSTLLEMFQCLVLS</sequence>
<evidence type="ECO:0000313" key="6">
    <source>
        <dbReference type="EMBL" id="TFK79131.1"/>
    </source>
</evidence>
<dbReference type="Gene3D" id="6.10.140.2220">
    <property type="match status" value="1"/>
</dbReference>
<name>A0A5C3NNA8_9APHY</name>
<reference evidence="6 7" key="1">
    <citation type="journal article" date="2019" name="Nat. Ecol. Evol.">
        <title>Megaphylogeny resolves global patterns of mushroom evolution.</title>
        <authorList>
            <person name="Varga T."/>
            <person name="Krizsan K."/>
            <person name="Foldi C."/>
            <person name="Dima B."/>
            <person name="Sanchez-Garcia M."/>
            <person name="Sanchez-Ramirez S."/>
            <person name="Szollosi G.J."/>
            <person name="Szarkandi J.G."/>
            <person name="Papp V."/>
            <person name="Albert L."/>
            <person name="Andreopoulos W."/>
            <person name="Angelini C."/>
            <person name="Antonin V."/>
            <person name="Barry K.W."/>
            <person name="Bougher N.L."/>
            <person name="Buchanan P."/>
            <person name="Buyck B."/>
            <person name="Bense V."/>
            <person name="Catcheside P."/>
            <person name="Chovatia M."/>
            <person name="Cooper J."/>
            <person name="Damon W."/>
            <person name="Desjardin D."/>
            <person name="Finy P."/>
            <person name="Geml J."/>
            <person name="Haridas S."/>
            <person name="Hughes K."/>
            <person name="Justo A."/>
            <person name="Karasinski D."/>
            <person name="Kautmanova I."/>
            <person name="Kiss B."/>
            <person name="Kocsube S."/>
            <person name="Kotiranta H."/>
            <person name="LaButti K.M."/>
            <person name="Lechner B.E."/>
            <person name="Liimatainen K."/>
            <person name="Lipzen A."/>
            <person name="Lukacs Z."/>
            <person name="Mihaltcheva S."/>
            <person name="Morgado L.N."/>
            <person name="Niskanen T."/>
            <person name="Noordeloos M.E."/>
            <person name="Ohm R.A."/>
            <person name="Ortiz-Santana B."/>
            <person name="Ovrebo C."/>
            <person name="Racz N."/>
            <person name="Riley R."/>
            <person name="Savchenko A."/>
            <person name="Shiryaev A."/>
            <person name="Soop K."/>
            <person name="Spirin V."/>
            <person name="Szebenyi C."/>
            <person name="Tomsovsky M."/>
            <person name="Tulloss R.E."/>
            <person name="Uehling J."/>
            <person name="Grigoriev I.V."/>
            <person name="Vagvolgyi C."/>
            <person name="Papp T."/>
            <person name="Martin F.M."/>
            <person name="Miettinen O."/>
            <person name="Hibbett D.S."/>
            <person name="Nagy L.G."/>
        </authorList>
    </citation>
    <scope>NUCLEOTIDE SEQUENCE [LARGE SCALE GENOMIC DNA]</scope>
    <source>
        <strain evidence="6 7">HHB13444</strain>
    </source>
</reference>
<keyword evidence="2 4" id="KW-0863">Zinc-finger</keyword>
<dbReference type="Pfam" id="PF01753">
    <property type="entry name" value="zf-MYND"/>
    <property type="match status" value="1"/>
</dbReference>
<dbReference type="Proteomes" id="UP000308197">
    <property type="component" value="Unassembled WGS sequence"/>
</dbReference>
<dbReference type="AlphaFoldDB" id="A0A5C3NNA8"/>
<accession>A0A5C3NNA8</accession>
<dbReference type="GO" id="GO:0008270">
    <property type="term" value="F:zinc ion binding"/>
    <property type="evidence" value="ECO:0007669"/>
    <property type="project" value="UniProtKB-KW"/>
</dbReference>
<dbReference type="STRING" id="1314778.A0A5C3NNA8"/>
<keyword evidence="7" id="KW-1185">Reference proteome</keyword>
<gene>
    <name evidence="6" type="ORF">K466DRAFT_506090</name>
</gene>
<evidence type="ECO:0000256" key="2">
    <source>
        <dbReference type="ARBA" id="ARBA00022771"/>
    </source>
</evidence>
<dbReference type="InParanoid" id="A0A5C3NNA8"/>
<evidence type="ECO:0000313" key="7">
    <source>
        <dbReference type="Proteomes" id="UP000308197"/>
    </source>
</evidence>
<dbReference type="PROSITE" id="PS50865">
    <property type="entry name" value="ZF_MYND_2"/>
    <property type="match status" value="1"/>
</dbReference>
<protein>
    <recommendedName>
        <fullName evidence="5">MYND-type domain-containing protein</fullName>
    </recommendedName>
</protein>
<dbReference type="EMBL" id="ML212154">
    <property type="protein sequence ID" value="TFK79131.1"/>
    <property type="molecule type" value="Genomic_DNA"/>
</dbReference>
<evidence type="ECO:0000256" key="1">
    <source>
        <dbReference type="ARBA" id="ARBA00022723"/>
    </source>
</evidence>
<dbReference type="SUPFAM" id="SSF144232">
    <property type="entry name" value="HIT/MYND zinc finger-like"/>
    <property type="match status" value="1"/>
</dbReference>
<dbReference type="PROSITE" id="PS01360">
    <property type="entry name" value="ZF_MYND_1"/>
    <property type="match status" value="1"/>
</dbReference>
<keyword evidence="1" id="KW-0479">Metal-binding</keyword>
<proteinExistence type="predicted"/>
<feature type="domain" description="MYND-type" evidence="5">
    <location>
        <begin position="22"/>
        <end position="63"/>
    </location>
</feature>
<evidence type="ECO:0000256" key="3">
    <source>
        <dbReference type="ARBA" id="ARBA00022833"/>
    </source>
</evidence>